<dbReference type="Gene3D" id="2.60.120.10">
    <property type="entry name" value="Jelly Rolls"/>
    <property type="match status" value="1"/>
</dbReference>
<dbReference type="InterPro" id="IPR011051">
    <property type="entry name" value="RmlC_Cupin_sf"/>
</dbReference>
<dbReference type="PANTHER" id="PTHR33387:SF3">
    <property type="entry name" value="DUF985 DOMAIN-CONTAINING PROTEIN"/>
    <property type="match status" value="1"/>
</dbReference>
<evidence type="ECO:0000313" key="3">
    <source>
        <dbReference type="EMBL" id="KAF1931511.1"/>
    </source>
</evidence>
<dbReference type="RefSeq" id="XP_033451759.1">
    <property type="nucleotide sequence ID" value="XM_033591392.1"/>
</dbReference>
<sequence length="163" mass="18236">MRLPSILALPALALATSQNTTAQEIIKHLSLQPNVEKGYFRETFRDARTVDDNRSISTAIYYLLAGSVEFSYWHRVDAVEVWHFYAGAPLTLEMSWDNGTATKRLLLGGDVLDGQEPQGVVPAYRWQRARSEGGWTLLGTTVAPGFVPDGFEMREDWMPIDGC</sequence>
<keyword evidence="4" id="KW-1185">Reference proteome</keyword>
<dbReference type="SUPFAM" id="SSF51182">
    <property type="entry name" value="RmlC-like cupins"/>
    <property type="match status" value="1"/>
</dbReference>
<dbReference type="AlphaFoldDB" id="A0A6A5RSS9"/>
<keyword evidence="1" id="KW-0732">Signal</keyword>
<feature type="domain" description="DUF985" evidence="2">
    <location>
        <begin position="23"/>
        <end position="153"/>
    </location>
</feature>
<dbReference type="Pfam" id="PF06172">
    <property type="entry name" value="Cupin_5"/>
    <property type="match status" value="1"/>
</dbReference>
<dbReference type="EMBL" id="ML978960">
    <property type="protein sequence ID" value="KAF1931511.1"/>
    <property type="molecule type" value="Genomic_DNA"/>
</dbReference>
<dbReference type="InterPro" id="IPR009327">
    <property type="entry name" value="Cupin_DUF985"/>
</dbReference>
<name>A0A6A5RSS9_9PLEO</name>
<dbReference type="PANTHER" id="PTHR33387">
    <property type="entry name" value="RMLC-LIKE JELLY ROLL FOLD PROTEIN"/>
    <property type="match status" value="1"/>
</dbReference>
<dbReference type="InterPro" id="IPR039935">
    <property type="entry name" value="YML079W-like"/>
</dbReference>
<evidence type="ECO:0000313" key="4">
    <source>
        <dbReference type="Proteomes" id="UP000800082"/>
    </source>
</evidence>
<dbReference type="InterPro" id="IPR014710">
    <property type="entry name" value="RmlC-like_jellyroll"/>
</dbReference>
<dbReference type="Proteomes" id="UP000800082">
    <property type="component" value="Unassembled WGS sequence"/>
</dbReference>
<proteinExistence type="predicted"/>
<dbReference type="OrthoDB" id="6614653at2759"/>
<protein>
    <recommendedName>
        <fullName evidence="2">DUF985 domain-containing protein</fullName>
    </recommendedName>
</protein>
<evidence type="ECO:0000259" key="2">
    <source>
        <dbReference type="Pfam" id="PF06172"/>
    </source>
</evidence>
<organism evidence="3 4">
    <name type="scientific">Didymella exigua CBS 183.55</name>
    <dbReference type="NCBI Taxonomy" id="1150837"/>
    <lineage>
        <taxon>Eukaryota</taxon>
        <taxon>Fungi</taxon>
        <taxon>Dikarya</taxon>
        <taxon>Ascomycota</taxon>
        <taxon>Pezizomycotina</taxon>
        <taxon>Dothideomycetes</taxon>
        <taxon>Pleosporomycetidae</taxon>
        <taxon>Pleosporales</taxon>
        <taxon>Pleosporineae</taxon>
        <taxon>Didymellaceae</taxon>
        <taxon>Didymella</taxon>
    </lineage>
</organism>
<feature type="signal peptide" evidence="1">
    <location>
        <begin position="1"/>
        <end position="22"/>
    </location>
</feature>
<evidence type="ECO:0000256" key="1">
    <source>
        <dbReference type="SAM" id="SignalP"/>
    </source>
</evidence>
<feature type="chain" id="PRO_5025389118" description="DUF985 domain-containing protein" evidence="1">
    <location>
        <begin position="23"/>
        <end position="163"/>
    </location>
</feature>
<dbReference type="CDD" id="cd06121">
    <property type="entry name" value="cupin_YML079wp"/>
    <property type="match status" value="1"/>
</dbReference>
<accession>A0A6A5RSS9</accession>
<dbReference type="GeneID" id="54349060"/>
<reference evidence="3" key="1">
    <citation type="journal article" date="2020" name="Stud. Mycol.">
        <title>101 Dothideomycetes genomes: a test case for predicting lifestyles and emergence of pathogens.</title>
        <authorList>
            <person name="Haridas S."/>
            <person name="Albert R."/>
            <person name="Binder M."/>
            <person name="Bloem J."/>
            <person name="Labutti K."/>
            <person name="Salamov A."/>
            <person name="Andreopoulos B."/>
            <person name="Baker S."/>
            <person name="Barry K."/>
            <person name="Bills G."/>
            <person name="Bluhm B."/>
            <person name="Cannon C."/>
            <person name="Castanera R."/>
            <person name="Culley D."/>
            <person name="Daum C."/>
            <person name="Ezra D."/>
            <person name="Gonzalez J."/>
            <person name="Henrissat B."/>
            <person name="Kuo A."/>
            <person name="Liang C."/>
            <person name="Lipzen A."/>
            <person name="Lutzoni F."/>
            <person name="Magnuson J."/>
            <person name="Mondo S."/>
            <person name="Nolan M."/>
            <person name="Ohm R."/>
            <person name="Pangilinan J."/>
            <person name="Park H.-J."/>
            <person name="Ramirez L."/>
            <person name="Alfaro M."/>
            <person name="Sun H."/>
            <person name="Tritt A."/>
            <person name="Yoshinaga Y."/>
            <person name="Zwiers L.-H."/>
            <person name="Turgeon B."/>
            <person name="Goodwin S."/>
            <person name="Spatafora J."/>
            <person name="Crous P."/>
            <person name="Grigoriev I."/>
        </authorList>
    </citation>
    <scope>NUCLEOTIDE SEQUENCE</scope>
    <source>
        <strain evidence="3">CBS 183.55</strain>
    </source>
</reference>
<gene>
    <name evidence="3" type="ORF">M421DRAFT_417278</name>
</gene>